<dbReference type="GO" id="GO:0005524">
    <property type="term" value="F:ATP binding"/>
    <property type="evidence" value="ECO:0007669"/>
    <property type="project" value="UniProtKB-UniRule"/>
</dbReference>
<dbReference type="GeneID" id="49393384"/>
<dbReference type="Gene3D" id="3.40.50.620">
    <property type="entry name" value="HUPs"/>
    <property type="match status" value="1"/>
</dbReference>
<dbReference type="NCBIfam" id="TIGR00124">
    <property type="entry name" value="cit_ly_ligase"/>
    <property type="match status" value="1"/>
</dbReference>
<gene>
    <name evidence="5" type="ORF">FD24_GL000097</name>
</gene>
<dbReference type="PIRSF" id="PIRSF005751">
    <property type="entry name" value="Acet_citr_lig"/>
    <property type="match status" value="1"/>
</dbReference>
<keyword evidence="2 3" id="KW-0067">ATP-binding</keyword>
<evidence type="ECO:0000256" key="1">
    <source>
        <dbReference type="ARBA" id="ARBA00022741"/>
    </source>
</evidence>
<reference evidence="5 6" key="1">
    <citation type="journal article" date="2015" name="Genome Announc.">
        <title>Expanding the biotechnology potential of lactobacilli through comparative genomics of 213 strains and associated genera.</title>
        <authorList>
            <person name="Sun Z."/>
            <person name="Harris H.M."/>
            <person name="McCann A."/>
            <person name="Guo C."/>
            <person name="Argimon S."/>
            <person name="Zhang W."/>
            <person name="Yang X."/>
            <person name="Jeffery I.B."/>
            <person name="Cooney J.C."/>
            <person name="Kagawa T.F."/>
            <person name="Liu W."/>
            <person name="Song Y."/>
            <person name="Salvetti E."/>
            <person name="Wrobel A."/>
            <person name="Rasinkangas P."/>
            <person name="Parkhill J."/>
            <person name="Rea M.C."/>
            <person name="O'Sullivan O."/>
            <person name="Ritari J."/>
            <person name="Douillard F.P."/>
            <person name="Paul Ross R."/>
            <person name="Yang R."/>
            <person name="Briner A.E."/>
            <person name="Felis G.E."/>
            <person name="de Vos W.M."/>
            <person name="Barrangou R."/>
            <person name="Klaenhammer T.R."/>
            <person name="Caufield P.W."/>
            <person name="Cui Y."/>
            <person name="Zhang H."/>
            <person name="O'Toole P.W."/>
        </authorList>
    </citation>
    <scope>NUCLEOTIDE SEQUENCE [LARGE SCALE GENOMIC DNA]</scope>
    <source>
        <strain evidence="5 6">DSM 20314</strain>
    </source>
</reference>
<name>A0A837RDU2_LACPE</name>
<dbReference type="PANTHER" id="PTHR40599:SF1">
    <property type="entry name" value="[CITRATE [PRO-3S]-LYASE] LIGASE"/>
    <property type="match status" value="1"/>
</dbReference>
<keyword evidence="1 3" id="KW-0547">Nucleotide-binding</keyword>
<dbReference type="SUPFAM" id="SSF52374">
    <property type="entry name" value="Nucleotidylyl transferase"/>
    <property type="match status" value="1"/>
</dbReference>
<dbReference type="Proteomes" id="UP000051020">
    <property type="component" value="Unassembled WGS sequence"/>
</dbReference>
<keyword evidence="5" id="KW-0456">Lyase</keyword>
<comment type="catalytic activity">
    <reaction evidence="3">
        <text>holo-[citrate lyase ACP] + acetate + ATP = acetyl-[citrate lyase ACP] + AMP + diphosphate</text>
        <dbReference type="Rhea" id="RHEA:23788"/>
        <dbReference type="Rhea" id="RHEA-COMP:10158"/>
        <dbReference type="Rhea" id="RHEA-COMP:13710"/>
        <dbReference type="ChEBI" id="CHEBI:30089"/>
        <dbReference type="ChEBI" id="CHEBI:30616"/>
        <dbReference type="ChEBI" id="CHEBI:33019"/>
        <dbReference type="ChEBI" id="CHEBI:82683"/>
        <dbReference type="ChEBI" id="CHEBI:137976"/>
        <dbReference type="ChEBI" id="CHEBI:456215"/>
        <dbReference type="EC" id="6.2.1.22"/>
    </reaction>
</comment>
<dbReference type="EMBL" id="AZCU01000001">
    <property type="protein sequence ID" value="KRK26962.1"/>
    <property type="molecule type" value="Genomic_DNA"/>
</dbReference>
<dbReference type="EC" id="6.2.1.22" evidence="3"/>
<comment type="caution">
    <text evidence="5">The sequence shown here is derived from an EMBL/GenBank/DDBJ whole genome shotgun (WGS) entry which is preliminary data.</text>
</comment>
<dbReference type="CDD" id="cd02169">
    <property type="entry name" value="Citrate_lyase_ligase"/>
    <property type="match status" value="1"/>
</dbReference>
<dbReference type="Pfam" id="PF08218">
    <property type="entry name" value="Citrate_ly_lig"/>
    <property type="match status" value="1"/>
</dbReference>
<evidence type="ECO:0000256" key="2">
    <source>
        <dbReference type="ARBA" id="ARBA00022840"/>
    </source>
</evidence>
<evidence type="ECO:0000259" key="4">
    <source>
        <dbReference type="SMART" id="SM00764"/>
    </source>
</evidence>
<feature type="domain" description="Citrate lyase ligase C-terminal" evidence="4">
    <location>
        <begin position="151"/>
        <end position="331"/>
    </location>
</feature>
<protein>
    <recommendedName>
        <fullName evidence="3">[Citrate [pro-3S]-lyase] ligase</fullName>
        <ecNumber evidence="3">6.2.1.22</ecNumber>
    </recommendedName>
</protein>
<dbReference type="RefSeq" id="WP_050338940.1">
    <property type="nucleotide sequence ID" value="NZ_AZCU01000001.1"/>
</dbReference>
<organism evidence="5 6">
    <name type="scientific">Lactiplantibacillus pentosus DSM 20314</name>
    <dbReference type="NCBI Taxonomy" id="1423791"/>
    <lineage>
        <taxon>Bacteria</taxon>
        <taxon>Bacillati</taxon>
        <taxon>Bacillota</taxon>
        <taxon>Bacilli</taxon>
        <taxon>Lactobacillales</taxon>
        <taxon>Lactobacillaceae</taxon>
        <taxon>Lactiplantibacillus</taxon>
    </lineage>
</organism>
<dbReference type="GO" id="GO:0008771">
    <property type="term" value="F:[citrate (pro-3S)-lyase] ligase activity"/>
    <property type="evidence" value="ECO:0007669"/>
    <property type="project" value="UniProtKB-EC"/>
</dbReference>
<proteinExistence type="predicted"/>
<dbReference type="SMART" id="SM00764">
    <property type="entry name" value="Citrate_ly_lig"/>
    <property type="match status" value="1"/>
</dbReference>
<dbReference type="AlphaFoldDB" id="A0A837RDU2"/>
<dbReference type="GO" id="GO:0016829">
    <property type="term" value="F:lyase activity"/>
    <property type="evidence" value="ECO:0007669"/>
    <property type="project" value="UniProtKB-KW"/>
</dbReference>
<evidence type="ECO:0000313" key="6">
    <source>
        <dbReference type="Proteomes" id="UP000051020"/>
    </source>
</evidence>
<evidence type="ECO:0000256" key="3">
    <source>
        <dbReference type="PIRNR" id="PIRNR005751"/>
    </source>
</evidence>
<evidence type="ECO:0000313" key="5">
    <source>
        <dbReference type="EMBL" id="KRK26962.1"/>
    </source>
</evidence>
<dbReference type="NCBIfam" id="TIGR00125">
    <property type="entry name" value="cyt_tran_rel"/>
    <property type="match status" value="1"/>
</dbReference>
<dbReference type="InterPro" id="IPR004821">
    <property type="entry name" value="Cyt_trans-like"/>
</dbReference>
<dbReference type="InterPro" id="IPR014729">
    <property type="entry name" value="Rossmann-like_a/b/a_fold"/>
</dbReference>
<dbReference type="InterPro" id="IPR013166">
    <property type="entry name" value="Citrate_lyase_ligase_C"/>
</dbReference>
<sequence length="351" mass="38704">MTAQVVELQLNNSRERTQWQQFLSSLDITNFSDQEVDKIDLTLGLMEDDQLVGTGSLAGNVLKYVGVCNRDSQPGARFNQIVSALVSRAFQAQQFHLMVFTKAKYSQSFQHVGFKELAHSDEAAVLENGTPDIADFVQQLPTIPDQENKRIGAIVMNANPFTQGHRELVAQAAAACDLVYVFVVATNASLFKTAERLELVRQGTADLANVRVVSGGDYLVSAATFPAYFLDSAESAIKAQTTLDARIFRDQLAPRLHLTTRFVGTEPTSRTTGIYNQVLQRELPPKVALQVIPRKTVGTEPISARTVRQAIQTGELTKLDQLVPSTTARFIKTHLATLQKRIQEGMKINGN</sequence>
<dbReference type="PANTHER" id="PTHR40599">
    <property type="entry name" value="[CITRATE [PRO-3S]-LYASE] LIGASE"/>
    <property type="match status" value="1"/>
</dbReference>
<accession>A0A837RDU2</accession>
<keyword evidence="3 5" id="KW-0436">Ligase</keyword>
<comment type="function">
    <text evidence="3">Acetylation of prosthetic group (2-(5''-phosphoribosyl)-3'-dephosphocoenzyme-A) of the gamma subunit of citrate lyase.</text>
</comment>
<dbReference type="InterPro" id="IPR005216">
    <property type="entry name" value="Citrate_lyase_ligase"/>
</dbReference>